<dbReference type="KEGG" id="slb:AWJ20_3577"/>
<dbReference type="RefSeq" id="XP_018738410.1">
    <property type="nucleotide sequence ID" value="XM_018880606.1"/>
</dbReference>
<reference evidence="4 5" key="1">
    <citation type="submission" date="2016-02" db="EMBL/GenBank/DDBJ databases">
        <title>Complete genome sequence and transcriptome regulation of the pentose utilising yeast Sugiyamaella lignohabitans.</title>
        <authorList>
            <person name="Bellasio M."/>
            <person name="Peymann A."/>
            <person name="Valli M."/>
            <person name="Sipitzky M."/>
            <person name="Graf A."/>
            <person name="Sauer M."/>
            <person name="Marx H."/>
            <person name="Mattanovich D."/>
        </authorList>
    </citation>
    <scope>NUCLEOTIDE SEQUENCE [LARGE SCALE GENOMIC DNA]</scope>
    <source>
        <strain evidence="4 5">CBS 10342</strain>
    </source>
</reference>
<gene>
    <name evidence="4" type="primary">PYD3</name>
    <name evidence="4" type="ORF">AWJ20_3577</name>
</gene>
<keyword evidence="2" id="KW-0378">Hydrolase</keyword>
<dbReference type="Proteomes" id="UP000189580">
    <property type="component" value="Chromosome b"/>
</dbReference>
<dbReference type="InterPro" id="IPR010158">
    <property type="entry name" value="Amidase_Cbmase"/>
</dbReference>
<accession>A0A167G0A7</accession>
<dbReference type="PANTHER" id="PTHR32494:SF5">
    <property type="entry name" value="ALLANTOATE AMIDOHYDROLASE"/>
    <property type="match status" value="1"/>
</dbReference>
<dbReference type="PANTHER" id="PTHR32494">
    <property type="entry name" value="ALLANTOATE DEIMINASE-RELATED"/>
    <property type="match status" value="1"/>
</dbReference>
<keyword evidence="5" id="KW-1185">Reference proteome</keyword>
<dbReference type="SUPFAM" id="SSF53187">
    <property type="entry name" value="Zn-dependent exopeptidases"/>
    <property type="match status" value="1"/>
</dbReference>
<evidence type="ECO:0000256" key="2">
    <source>
        <dbReference type="ARBA" id="ARBA00022801"/>
    </source>
</evidence>
<sequence>MIIKHNRLLNNIHETAQKFGAKGVWGSDVTETGVCRLALSDEDKGVRDWFVGEVTKLGCTVKVDQIGNIFATYPGKTNGPPIAIGSHLDTQPTGGRYDGILGVLSGLEVIQTLKDNEYTPHNPICVISWTNEEGARFPMSMMASSVWAGNVELPKAYSLKSVLEPLDVTVKKELQRIGYLGAVPASYKENPLAAHFELHIEQGPILENLNKKIGVLSGVQALRWIKVTVGGRAQHTGTTPFNLRKDPLLAASKMMVVANEIAQSKGGLASVGILNLEPGSVNVIPEKVTFTLDIRHNLDDKLADIERECKQKFAKIAEEGNGTSTKESLTIEFENLYDSPAVHFNENTIASVRQAAVETVGESNLMDIVSGAGHDSCNTSRVVPTSMIFVPSKDGISHNPTEYTKPDEIADGCQVLLGAVLNYDKFLQSSSKNT</sequence>
<organism evidence="4 5">
    <name type="scientific">Sugiyamaella lignohabitans</name>
    <dbReference type="NCBI Taxonomy" id="796027"/>
    <lineage>
        <taxon>Eukaryota</taxon>
        <taxon>Fungi</taxon>
        <taxon>Dikarya</taxon>
        <taxon>Ascomycota</taxon>
        <taxon>Saccharomycotina</taxon>
        <taxon>Dipodascomycetes</taxon>
        <taxon>Dipodascales</taxon>
        <taxon>Trichomonascaceae</taxon>
        <taxon>Sugiyamaella</taxon>
    </lineage>
</organism>
<dbReference type="Gene3D" id="3.30.70.360">
    <property type="match status" value="1"/>
</dbReference>
<name>A0A167G0A7_9ASCO</name>
<dbReference type="SUPFAM" id="SSF55031">
    <property type="entry name" value="Bacterial exopeptidase dimerisation domain"/>
    <property type="match status" value="1"/>
</dbReference>
<evidence type="ECO:0000313" key="4">
    <source>
        <dbReference type="EMBL" id="ANB15933.1"/>
    </source>
</evidence>
<dbReference type="GeneID" id="30035614"/>
<dbReference type="AlphaFoldDB" id="A0A167G0A7"/>
<dbReference type="InterPro" id="IPR002933">
    <property type="entry name" value="Peptidase_M20"/>
</dbReference>
<protein>
    <submittedName>
        <fullName evidence="4">Putative beta alanine synthase</fullName>
    </submittedName>
</protein>
<dbReference type="Pfam" id="PF07687">
    <property type="entry name" value="M20_dimer"/>
    <property type="match status" value="1"/>
</dbReference>
<dbReference type="InterPro" id="IPR036264">
    <property type="entry name" value="Bact_exopeptidase_dim_dom"/>
</dbReference>
<dbReference type="InterPro" id="IPR011650">
    <property type="entry name" value="Peptidase_M20_dimer"/>
</dbReference>
<dbReference type="EMBL" id="CP014503">
    <property type="protein sequence ID" value="ANB15933.1"/>
    <property type="molecule type" value="Genomic_DNA"/>
</dbReference>
<dbReference type="GO" id="GO:0016813">
    <property type="term" value="F:hydrolase activity, acting on carbon-nitrogen (but not peptide) bonds, in linear amidines"/>
    <property type="evidence" value="ECO:0007669"/>
    <property type="project" value="InterPro"/>
</dbReference>
<dbReference type="PIRSF" id="PIRSF001235">
    <property type="entry name" value="Amidase_carbamoylase"/>
    <property type="match status" value="1"/>
</dbReference>
<comment type="similarity">
    <text evidence="1">Belongs to the peptidase M20A family.</text>
</comment>
<evidence type="ECO:0000313" key="5">
    <source>
        <dbReference type="Proteomes" id="UP000189580"/>
    </source>
</evidence>
<dbReference type="Pfam" id="PF01546">
    <property type="entry name" value="Peptidase_M20"/>
    <property type="match status" value="1"/>
</dbReference>
<evidence type="ECO:0000259" key="3">
    <source>
        <dbReference type="Pfam" id="PF07687"/>
    </source>
</evidence>
<dbReference type="CDD" id="cd03884">
    <property type="entry name" value="M20_bAS"/>
    <property type="match status" value="1"/>
</dbReference>
<proteinExistence type="inferred from homology"/>
<dbReference type="NCBIfam" id="TIGR01879">
    <property type="entry name" value="hydantase"/>
    <property type="match status" value="1"/>
</dbReference>
<feature type="domain" description="Peptidase M20 dimerisation" evidence="3">
    <location>
        <begin position="222"/>
        <end position="320"/>
    </location>
</feature>
<dbReference type="OrthoDB" id="4676at2759"/>
<evidence type="ECO:0000256" key="1">
    <source>
        <dbReference type="ARBA" id="ARBA00006247"/>
    </source>
</evidence>
<dbReference type="Gene3D" id="3.40.630.10">
    <property type="entry name" value="Zn peptidases"/>
    <property type="match status" value="1"/>
</dbReference>